<dbReference type="PANTHER" id="PTHR35498">
    <property type="entry name" value="PROTEIN LOW PSII ACCUMULATION 1, CHLOROPLASTIC"/>
    <property type="match status" value="1"/>
</dbReference>
<accession>A0A7S3LGB6</accession>
<protein>
    <submittedName>
        <fullName evidence="3">Uncharacterized protein</fullName>
    </submittedName>
</protein>
<evidence type="ECO:0000256" key="1">
    <source>
        <dbReference type="SAM" id="MobiDB-lite"/>
    </source>
</evidence>
<sequence length="363" mass="39046">MKISTAPPIVSLVLGLVLLQYAAAFSPSLSAVTTHHHHQHHQARHQILEGQSLTRLRMAGEDELEKTFGGYTAKQRLREEVESPFRTFRLFFFGSSTGSALVALYFSFLTVAKATAGYGDAPPLDDALQSVGINVIALLVCGGLTYRDWKAGEVNLARIKQGGALAKLVVERQDNKDLATLSDYRRNSRVLLAAGGREYIAELCRSLNADQLNDSNIYPAAMAAADVILVPVLLEKADAEATRVGDTAGCWMSTKGIEGRDRNFDVSKAQSVVGFPRGPAAWADVMEPEVNTAAGQGFDVLEKGITLILKKNGKILRRATGQPQWGGLLGTMDVMDGTKFGMPGDDEIYGKEKASTASSASSD</sequence>
<dbReference type="PANTHER" id="PTHR35498:SF1">
    <property type="entry name" value="LOW PSII ACCUMULATION-LIKE PROTEIN"/>
    <property type="match status" value="1"/>
</dbReference>
<evidence type="ECO:0000313" key="3">
    <source>
        <dbReference type="EMBL" id="CAE0418685.1"/>
    </source>
</evidence>
<dbReference type="AlphaFoldDB" id="A0A7S3LGB6"/>
<feature type="chain" id="PRO_5030504298" evidence="2">
    <location>
        <begin position="25"/>
        <end position="363"/>
    </location>
</feature>
<gene>
    <name evidence="3" type="ORF">ACOF00016_LOCUS15553</name>
</gene>
<dbReference type="EMBL" id="HBIM01020750">
    <property type="protein sequence ID" value="CAE0418685.1"/>
    <property type="molecule type" value="Transcribed_RNA"/>
</dbReference>
<dbReference type="Pfam" id="PF11998">
    <property type="entry name" value="DUF3493"/>
    <property type="match status" value="1"/>
</dbReference>
<name>A0A7S3LGB6_9STRA</name>
<reference evidence="3" key="1">
    <citation type="submission" date="2021-01" db="EMBL/GenBank/DDBJ databases">
        <authorList>
            <person name="Corre E."/>
            <person name="Pelletier E."/>
            <person name="Niang G."/>
            <person name="Scheremetjew M."/>
            <person name="Finn R."/>
            <person name="Kale V."/>
            <person name="Holt S."/>
            <person name="Cochrane G."/>
            <person name="Meng A."/>
            <person name="Brown T."/>
            <person name="Cohen L."/>
        </authorList>
    </citation>
    <scope>NUCLEOTIDE SEQUENCE</scope>
    <source>
        <strain evidence="3">CCMP127</strain>
    </source>
</reference>
<dbReference type="InterPro" id="IPR021883">
    <property type="entry name" value="LPA1-like"/>
</dbReference>
<feature type="region of interest" description="Disordered" evidence="1">
    <location>
        <begin position="344"/>
        <end position="363"/>
    </location>
</feature>
<feature type="signal peptide" evidence="2">
    <location>
        <begin position="1"/>
        <end position="24"/>
    </location>
</feature>
<keyword evidence="2" id="KW-0732">Signal</keyword>
<evidence type="ECO:0000256" key="2">
    <source>
        <dbReference type="SAM" id="SignalP"/>
    </source>
</evidence>
<organism evidence="3">
    <name type="scientific">Amphora coffeiformis</name>
    <dbReference type="NCBI Taxonomy" id="265554"/>
    <lineage>
        <taxon>Eukaryota</taxon>
        <taxon>Sar</taxon>
        <taxon>Stramenopiles</taxon>
        <taxon>Ochrophyta</taxon>
        <taxon>Bacillariophyta</taxon>
        <taxon>Bacillariophyceae</taxon>
        <taxon>Bacillariophycidae</taxon>
        <taxon>Thalassiophysales</taxon>
        <taxon>Catenulaceae</taxon>
        <taxon>Amphora</taxon>
    </lineage>
</organism>
<proteinExistence type="predicted"/>